<dbReference type="EMBL" id="KT001914">
    <property type="protein sequence ID" value="AKU43620.1"/>
    <property type="molecule type" value="Genomic_DNA"/>
</dbReference>
<sequence length="81" mass="9033">MSQWIDMTVVPRIAKVIRTQVKEPPTRFNIKDPIPGDSMDRINVILAVEKEFGVELTDDVYTVEDLVKAVSFIAEGVEGAT</sequence>
<gene>
    <name evidence="1" type="ORF">CPT_Seuss94</name>
</gene>
<dbReference type="Gene3D" id="1.10.1200.10">
    <property type="entry name" value="ACP-like"/>
    <property type="match status" value="1"/>
</dbReference>
<organism evidence="1 2">
    <name type="scientific">Caulobacter phage Seuss</name>
    <dbReference type="NCBI Taxonomy" id="1675601"/>
    <lineage>
        <taxon>Viruses</taxon>
        <taxon>Duplodnaviria</taxon>
        <taxon>Heunggongvirae</taxon>
        <taxon>Uroviricota</taxon>
        <taxon>Caudoviricetes</taxon>
        <taxon>Seussvirus</taxon>
        <taxon>Seussvirus seuss</taxon>
    </lineage>
</organism>
<accession>A0A0K1LNA5</accession>
<dbReference type="Proteomes" id="UP000221339">
    <property type="component" value="Segment"/>
</dbReference>
<proteinExistence type="predicted"/>
<protein>
    <submittedName>
        <fullName evidence="1">Acyl carrier-like protein</fullName>
    </submittedName>
</protein>
<evidence type="ECO:0000313" key="1">
    <source>
        <dbReference type="EMBL" id="AKU43620.1"/>
    </source>
</evidence>
<name>A0A0K1LNA5_9CAUD</name>
<reference evidence="1 2" key="1">
    <citation type="journal article" date="2015" name="Genome Announc.">
        <title>Complete Genome Sequence of Caulobacter crescentus Siphophage Seuss.</title>
        <authorList>
            <person name="Sloan J.M."/>
            <person name="Keene J.L."/>
            <person name="Cahill J.L."/>
            <person name="Rasche E.S."/>
            <person name="Kuty Everett G.F."/>
        </authorList>
    </citation>
    <scope>NUCLEOTIDE SEQUENCE [LARGE SCALE GENOMIC DNA]</scope>
</reference>
<keyword evidence="2" id="KW-1185">Reference proteome</keyword>
<dbReference type="InterPro" id="IPR036736">
    <property type="entry name" value="ACP-like_sf"/>
</dbReference>
<dbReference type="SUPFAM" id="SSF47336">
    <property type="entry name" value="ACP-like"/>
    <property type="match status" value="1"/>
</dbReference>
<evidence type="ECO:0000313" key="2">
    <source>
        <dbReference type="Proteomes" id="UP000221339"/>
    </source>
</evidence>